<dbReference type="Proteomes" id="UP001497623">
    <property type="component" value="Unassembled WGS sequence"/>
</dbReference>
<reference evidence="3 4" key="1">
    <citation type="submission" date="2024-05" db="EMBL/GenBank/DDBJ databases">
        <authorList>
            <person name="Wallberg A."/>
        </authorList>
    </citation>
    <scope>NUCLEOTIDE SEQUENCE [LARGE SCALE GENOMIC DNA]</scope>
</reference>
<dbReference type="AlphaFoldDB" id="A0AAV2SLL5"/>
<dbReference type="SUPFAM" id="SSF56436">
    <property type="entry name" value="C-type lectin-like"/>
    <property type="match status" value="1"/>
</dbReference>
<dbReference type="Gene3D" id="3.10.100.10">
    <property type="entry name" value="Mannose-Binding Protein A, subunit A"/>
    <property type="match status" value="1"/>
</dbReference>
<keyword evidence="4" id="KW-1185">Reference proteome</keyword>
<gene>
    <name evidence="3" type="ORF">MNOR_LOCUS37664</name>
</gene>
<dbReference type="InterPro" id="IPR001304">
    <property type="entry name" value="C-type_lectin-like"/>
</dbReference>
<keyword evidence="1" id="KW-0732">Signal</keyword>
<sequence>MRSCYSMIVMILLVQTSHQQDLCSQTILENIAHVVNTRMSELDIRMNHISSTLNEVVVQQNVNNIDMMLTFAQLLDETLSHHLGDKLPQLLDEKLSHHLGDTLPQLLDEKLSHHLGDKLPQLLDEKLSHHLGDTLPQLLDEKLSHHLEEKLPQLLDETLSHHLEDKLPQLLDEKLSHHLVDKLPQLLDKKLSHNLEEKLPQLLDEKLSHHLEDKMSQHIEVKLLNPLEEKFSNISGSIQDVIDKQDSTNRELMGNLSDLQDKQSSYLDDHFSVANTTLSNIESALESVKKDFATIKTVTEKIELEAITFQNIQNVTSVLTKKECPLSEGFFMSPWSQCLKVFNDQPRNWTESVSFCKSEGLVLARPYGAAGLQAYLNHRYGLSSYWIRGRGTGSSITWQPDGQAISNTSALWWPGEPANYLSTSYCLCLLTSDSEFEKHPGKPYYTCGCGIHYYHLCELIME</sequence>
<proteinExistence type="predicted"/>
<evidence type="ECO:0000313" key="4">
    <source>
        <dbReference type="Proteomes" id="UP001497623"/>
    </source>
</evidence>
<accession>A0AAV2SLL5</accession>
<dbReference type="PROSITE" id="PS50041">
    <property type="entry name" value="C_TYPE_LECTIN_2"/>
    <property type="match status" value="1"/>
</dbReference>
<dbReference type="EMBL" id="CAXKWB010078039">
    <property type="protein sequence ID" value="CAL4202078.1"/>
    <property type="molecule type" value="Genomic_DNA"/>
</dbReference>
<evidence type="ECO:0000256" key="1">
    <source>
        <dbReference type="SAM" id="SignalP"/>
    </source>
</evidence>
<comment type="caution">
    <text evidence="3">The sequence shown here is derived from an EMBL/GenBank/DDBJ whole genome shotgun (WGS) entry which is preliminary data.</text>
</comment>
<feature type="chain" id="PRO_5043326711" description="C-type lectin domain-containing protein" evidence="1">
    <location>
        <begin position="20"/>
        <end position="462"/>
    </location>
</feature>
<dbReference type="InterPro" id="IPR016186">
    <property type="entry name" value="C-type_lectin-like/link_sf"/>
</dbReference>
<protein>
    <recommendedName>
        <fullName evidence="2">C-type lectin domain-containing protein</fullName>
    </recommendedName>
</protein>
<evidence type="ECO:0000313" key="3">
    <source>
        <dbReference type="EMBL" id="CAL4202078.1"/>
    </source>
</evidence>
<organism evidence="3 4">
    <name type="scientific">Meganyctiphanes norvegica</name>
    <name type="common">Northern krill</name>
    <name type="synonym">Thysanopoda norvegica</name>
    <dbReference type="NCBI Taxonomy" id="48144"/>
    <lineage>
        <taxon>Eukaryota</taxon>
        <taxon>Metazoa</taxon>
        <taxon>Ecdysozoa</taxon>
        <taxon>Arthropoda</taxon>
        <taxon>Crustacea</taxon>
        <taxon>Multicrustacea</taxon>
        <taxon>Malacostraca</taxon>
        <taxon>Eumalacostraca</taxon>
        <taxon>Eucarida</taxon>
        <taxon>Euphausiacea</taxon>
        <taxon>Euphausiidae</taxon>
        <taxon>Meganyctiphanes</taxon>
    </lineage>
</organism>
<dbReference type="CDD" id="cd00037">
    <property type="entry name" value="CLECT"/>
    <property type="match status" value="1"/>
</dbReference>
<name>A0AAV2SLL5_MEGNR</name>
<dbReference type="InterPro" id="IPR016187">
    <property type="entry name" value="CTDL_fold"/>
</dbReference>
<feature type="signal peptide" evidence="1">
    <location>
        <begin position="1"/>
        <end position="19"/>
    </location>
</feature>
<evidence type="ECO:0000259" key="2">
    <source>
        <dbReference type="PROSITE" id="PS50041"/>
    </source>
</evidence>
<feature type="domain" description="C-type lectin" evidence="2">
    <location>
        <begin position="336"/>
        <end position="458"/>
    </location>
</feature>